<reference evidence="2" key="1">
    <citation type="journal article" date="2022" name="Mol. Ecol. Resour.">
        <title>The genomes of chicory, endive, great burdock and yacon provide insights into Asteraceae palaeo-polyploidization history and plant inulin production.</title>
        <authorList>
            <person name="Fan W."/>
            <person name="Wang S."/>
            <person name="Wang H."/>
            <person name="Wang A."/>
            <person name="Jiang F."/>
            <person name="Liu H."/>
            <person name="Zhao H."/>
            <person name="Xu D."/>
            <person name="Zhang Y."/>
        </authorList>
    </citation>
    <scope>NUCLEOTIDE SEQUENCE [LARGE SCALE GENOMIC DNA]</scope>
    <source>
        <strain evidence="2">cv. Yunnan</strain>
    </source>
</reference>
<protein>
    <submittedName>
        <fullName evidence="1">Uncharacterized protein</fullName>
    </submittedName>
</protein>
<gene>
    <name evidence="1" type="ORF">L1987_60320</name>
</gene>
<sequence length="80" mass="9304">MIYDSFFFPNPNRFHRQVIAKANTDLASVHILVRRERARIHCLCTRTSPIAIRRLDTTPVRPTFCQISSDQIIYEITGLT</sequence>
<dbReference type="EMBL" id="CM042037">
    <property type="protein sequence ID" value="KAI3742631.1"/>
    <property type="molecule type" value="Genomic_DNA"/>
</dbReference>
<name>A0ACB9D8J4_9ASTR</name>
<evidence type="ECO:0000313" key="1">
    <source>
        <dbReference type="EMBL" id="KAI3742631.1"/>
    </source>
</evidence>
<keyword evidence="2" id="KW-1185">Reference proteome</keyword>
<accession>A0ACB9D8J4</accession>
<comment type="caution">
    <text evidence="1">The sequence shown here is derived from an EMBL/GenBank/DDBJ whole genome shotgun (WGS) entry which is preliminary data.</text>
</comment>
<organism evidence="1 2">
    <name type="scientific">Smallanthus sonchifolius</name>
    <dbReference type="NCBI Taxonomy" id="185202"/>
    <lineage>
        <taxon>Eukaryota</taxon>
        <taxon>Viridiplantae</taxon>
        <taxon>Streptophyta</taxon>
        <taxon>Embryophyta</taxon>
        <taxon>Tracheophyta</taxon>
        <taxon>Spermatophyta</taxon>
        <taxon>Magnoliopsida</taxon>
        <taxon>eudicotyledons</taxon>
        <taxon>Gunneridae</taxon>
        <taxon>Pentapetalae</taxon>
        <taxon>asterids</taxon>
        <taxon>campanulids</taxon>
        <taxon>Asterales</taxon>
        <taxon>Asteraceae</taxon>
        <taxon>Asteroideae</taxon>
        <taxon>Heliantheae alliance</taxon>
        <taxon>Millerieae</taxon>
        <taxon>Smallanthus</taxon>
    </lineage>
</organism>
<proteinExistence type="predicted"/>
<reference evidence="1 2" key="2">
    <citation type="journal article" date="2022" name="Mol. Ecol. Resour.">
        <title>The genomes of chicory, endive, great burdock and yacon provide insights into Asteraceae paleo-polyploidization history and plant inulin production.</title>
        <authorList>
            <person name="Fan W."/>
            <person name="Wang S."/>
            <person name="Wang H."/>
            <person name="Wang A."/>
            <person name="Jiang F."/>
            <person name="Liu H."/>
            <person name="Zhao H."/>
            <person name="Xu D."/>
            <person name="Zhang Y."/>
        </authorList>
    </citation>
    <scope>NUCLEOTIDE SEQUENCE [LARGE SCALE GENOMIC DNA]</scope>
    <source>
        <strain evidence="2">cv. Yunnan</strain>
        <tissue evidence="1">Leaves</tissue>
    </source>
</reference>
<evidence type="ECO:0000313" key="2">
    <source>
        <dbReference type="Proteomes" id="UP001056120"/>
    </source>
</evidence>
<dbReference type="Proteomes" id="UP001056120">
    <property type="component" value="Linkage Group LG20"/>
</dbReference>